<evidence type="ECO:0000313" key="3">
    <source>
        <dbReference type="EMBL" id="MFF3567864.1"/>
    </source>
</evidence>
<dbReference type="InterPro" id="IPR037171">
    <property type="entry name" value="NagB/RpiA_transferase-like"/>
</dbReference>
<comment type="similarity">
    <text evidence="1">Belongs to the 3-oxoacid CoA-transferase subunit B family.</text>
</comment>
<dbReference type="Proteomes" id="UP001601992">
    <property type="component" value="Unassembled WGS sequence"/>
</dbReference>
<dbReference type="InterPro" id="IPR004164">
    <property type="entry name" value="CoA_transf_AS"/>
</dbReference>
<organism evidence="3 4">
    <name type="scientific">Nocardia jiangxiensis</name>
    <dbReference type="NCBI Taxonomy" id="282685"/>
    <lineage>
        <taxon>Bacteria</taxon>
        <taxon>Bacillati</taxon>
        <taxon>Actinomycetota</taxon>
        <taxon>Actinomycetes</taxon>
        <taxon>Mycobacteriales</taxon>
        <taxon>Nocardiaceae</taxon>
        <taxon>Nocardia</taxon>
    </lineage>
</organism>
<dbReference type="SMART" id="SM00882">
    <property type="entry name" value="CoA_trans"/>
    <property type="match status" value="1"/>
</dbReference>
<dbReference type="InterPro" id="IPR012791">
    <property type="entry name" value="3-oxoacid_CoA-transf_B"/>
</dbReference>
<sequence length="217" mass="23035">MSWTREQMAARAAAEMVDGEYVNLGIGLPTLIPNHLPEGVNVVLHSENGILGTGPYPTQDAVDPNLINAGKETVTVNPGAAFFDSALSFGMIRGGHIDTAVLGGMQVSREGDLANWMVPGKMVKGMGGAMDLVHGARRVIVVMEHTDRDGGPKIVERCSLPLTGKAVVQRIITDLGVIDVQDGMLVLRELAPEVTVEQITAATGYELIVALEERADV</sequence>
<dbReference type="NCBIfam" id="TIGR02428">
    <property type="entry name" value="pcaJ_scoB_fam"/>
    <property type="match status" value="1"/>
</dbReference>
<dbReference type="PANTHER" id="PTHR13707:SF57">
    <property type="entry name" value="SUCCINYL-COA:3-KETOACID COENZYME A TRANSFERASE SUBUNIT B-RELATED"/>
    <property type="match status" value="1"/>
</dbReference>
<keyword evidence="4" id="KW-1185">Reference proteome</keyword>
<dbReference type="PROSITE" id="PS01274">
    <property type="entry name" value="COA_TRANSF_2"/>
    <property type="match status" value="1"/>
</dbReference>
<gene>
    <name evidence="3" type="ORF">ACFYXQ_08780</name>
</gene>
<dbReference type="Gene3D" id="3.40.1080.10">
    <property type="entry name" value="Glutaconate Coenzyme A-transferase"/>
    <property type="match status" value="1"/>
</dbReference>
<evidence type="ECO:0000313" key="4">
    <source>
        <dbReference type="Proteomes" id="UP001601992"/>
    </source>
</evidence>
<dbReference type="EMBL" id="JBIAQY010000002">
    <property type="protein sequence ID" value="MFF3567864.1"/>
    <property type="molecule type" value="Genomic_DNA"/>
</dbReference>
<name>A0ABW6RV36_9NOCA</name>
<comment type="caution">
    <text evidence="3">The sequence shown here is derived from an EMBL/GenBank/DDBJ whole genome shotgun (WGS) entry which is preliminary data.</text>
</comment>
<evidence type="ECO:0000256" key="1">
    <source>
        <dbReference type="ARBA" id="ARBA00007047"/>
    </source>
</evidence>
<dbReference type="GO" id="GO:0016740">
    <property type="term" value="F:transferase activity"/>
    <property type="evidence" value="ECO:0007669"/>
    <property type="project" value="UniProtKB-KW"/>
</dbReference>
<dbReference type="PANTHER" id="PTHR13707">
    <property type="entry name" value="KETOACID-COENZYME A TRANSFERASE"/>
    <property type="match status" value="1"/>
</dbReference>
<evidence type="ECO:0000256" key="2">
    <source>
        <dbReference type="ARBA" id="ARBA00022679"/>
    </source>
</evidence>
<dbReference type="Pfam" id="PF01144">
    <property type="entry name" value="CoA_trans"/>
    <property type="match status" value="1"/>
</dbReference>
<dbReference type="RefSeq" id="WP_387403057.1">
    <property type="nucleotide sequence ID" value="NZ_JBIAQY010000002.1"/>
</dbReference>
<protein>
    <submittedName>
        <fullName evidence="3">CoA transferase subunit B</fullName>
    </submittedName>
</protein>
<dbReference type="InterPro" id="IPR004165">
    <property type="entry name" value="CoA_trans_fam_I"/>
</dbReference>
<accession>A0ABW6RV36</accession>
<reference evidence="3 4" key="1">
    <citation type="submission" date="2024-10" db="EMBL/GenBank/DDBJ databases">
        <title>The Natural Products Discovery Center: Release of the First 8490 Sequenced Strains for Exploring Actinobacteria Biosynthetic Diversity.</title>
        <authorList>
            <person name="Kalkreuter E."/>
            <person name="Kautsar S.A."/>
            <person name="Yang D."/>
            <person name="Bader C.D."/>
            <person name="Teijaro C.N."/>
            <person name="Fluegel L."/>
            <person name="Davis C.M."/>
            <person name="Simpson J.R."/>
            <person name="Lauterbach L."/>
            <person name="Steele A.D."/>
            <person name="Gui C."/>
            <person name="Meng S."/>
            <person name="Li G."/>
            <person name="Viehrig K."/>
            <person name="Ye F."/>
            <person name="Su P."/>
            <person name="Kiefer A.F."/>
            <person name="Nichols A."/>
            <person name="Cepeda A.J."/>
            <person name="Yan W."/>
            <person name="Fan B."/>
            <person name="Jiang Y."/>
            <person name="Adhikari A."/>
            <person name="Zheng C.-J."/>
            <person name="Schuster L."/>
            <person name="Cowan T.M."/>
            <person name="Smanski M.J."/>
            <person name="Chevrette M.G."/>
            <person name="De Carvalho L.P.S."/>
            <person name="Shen B."/>
        </authorList>
    </citation>
    <scope>NUCLEOTIDE SEQUENCE [LARGE SCALE GENOMIC DNA]</scope>
    <source>
        <strain evidence="3 4">NPDC002593</strain>
    </source>
</reference>
<keyword evidence="2 3" id="KW-0808">Transferase</keyword>
<proteinExistence type="inferred from homology"/>
<dbReference type="SUPFAM" id="SSF100950">
    <property type="entry name" value="NagB/RpiA/CoA transferase-like"/>
    <property type="match status" value="1"/>
</dbReference>